<dbReference type="RefSeq" id="WP_148074952.1">
    <property type="nucleotide sequence ID" value="NZ_CP042913.1"/>
</dbReference>
<dbReference type="AlphaFoldDB" id="A0A5B9QR74"/>
<proteinExistence type="predicted"/>
<gene>
    <name evidence="1" type="ORF">Pr1d_39460</name>
</gene>
<evidence type="ECO:0000313" key="1">
    <source>
        <dbReference type="EMBL" id="QEG36631.1"/>
    </source>
</evidence>
<name>A0A5B9QR74_9BACT</name>
<organism evidence="1 2">
    <name type="scientific">Bythopirellula goksoeyrii</name>
    <dbReference type="NCBI Taxonomy" id="1400387"/>
    <lineage>
        <taxon>Bacteria</taxon>
        <taxon>Pseudomonadati</taxon>
        <taxon>Planctomycetota</taxon>
        <taxon>Planctomycetia</taxon>
        <taxon>Pirellulales</taxon>
        <taxon>Lacipirellulaceae</taxon>
        <taxon>Bythopirellula</taxon>
    </lineage>
</organism>
<dbReference type="OrthoDB" id="9854850at2"/>
<dbReference type="EMBL" id="CP042913">
    <property type="protein sequence ID" value="QEG36631.1"/>
    <property type="molecule type" value="Genomic_DNA"/>
</dbReference>
<dbReference type="KEGG" id="bgok:Pr1d_39460"/>
<sequence length="69" mass="7929">MANSQSPAPSPADARHELPPVTVDGHALFEFSLKLNRDLKRLETRFGAKDKQKIPYFRQTWKQAPNKPR</sequence>
<reference evidence="1 2" key="1">
    <citation type="submission" date="2019-08" db="EMBL/GenBank/DDBJ databases">
        <title>Deep-cultivation of Planctomycetes and their phenomic and genomic characterization uncovers novel biology.</title>
        <authorList>
            <person name="Wiegand S."/>
            <person name="Jogler M."/>
            <person name="Boedeker C."/>
            <person name="Pinto D."/>
            <person name="Vollmers J."/>
            <person name="Rivas-Marin E."/>
            <person name="Kohn T."/>
            <person name="Peeters S.H."/>
            <person name="Heuer A."/>
            <person name="Rast P."/>
            <person name="Oberbeckmann S."/>
            <person name="Bunk B."/>
            <person name="Jeske O."/>
            <person name="Meyerdierks A."/>
            <person name="Storesund J.E."/>
            <person name="Kallscheuer N."/>
            <person name="Luecker S."/>
            <person name="Lage O.M."/>
            <person name="Pohl T."/>
            <person name="Merkel B.J."/>
            <person name="Hornburger P."/>
            <person name="Mueller R.-W."/>
            <person name="Bruemmer F."/>
            <person name="Labrenz M."/>
            <person name="Spormann A.M."/>
            <person name="Op den Camp H."/>
            <person name="Overmann J."/>
            <person name="Amann R."/>
            <person name="Jetten M.S.M."/>
            <person name="Mascher T."/>
            <person name="Medema M.H."/>
            <person name="Devos D.P."/>
            <person name="Kaster A.-K."/>
            <person name="Ovreas L."/>
            <person name="Rohde M."/>
            <person name="Galperin M.Y."/>
            <person name="Jogler C."/>
        </authorList>
    </citation>
    <scope>NUCLEOTIDE SEQUENCE [LARGE SCALE GENOMIC DNA]</scope>
    <source>
        <strain evidence="1 2">Pr1d</strain>
    </source>
</reference>
<protein>
    <submittedName>
        <fullName evidence="1">Uncharacterized protein</fullName>
    </submittedName>
</protein>
<keyword evidence="2" id="KW-1185">Reference proteome</keyword>
<dbReference type="Proteomes" id="UP000323917">
    <property type="component" value="Chromosome"/>
</dbReference>
<accession>A0A5B9QR74</accession>
<evidence type="ECO:0000313" key="2">
    <source>
        <dbReference type="Proteomes" id="UP000323917"/>
    </source>
</evidence>